<dbReference type="Gene3D" id="3.30.565.10">
    <property type="entry name" value="Histidine kinase-like ATPase, C-terminal domain"/>
    <property type="match status" value="1"/>
</dbReference>
<dbReference type="InterPro" id="IPR004358">
    <property type="entry name" value="Sig_transdc_His_kin-like_C"/>
</dbReference>
<dbReference type="AlphaFoldDB" id="A0A839T4H0"/>
<comment type="caution">
    <text evidence="15">The sequence shown here is derived from an EMBL/GenBank/DDBJ whole genome shotgun (WGS) entry which is preliminary data.</text>
</comment>
<dbReference type="PANTHER" id="PTHR45569:SF1">
    <property type="entry name" value="SENSOR PROTEIN KDPD"/>
    <property type="match status" value="1"/>
</dbReference>
<name>A0A839T4H0_AZOMA</name>
<dbReference type="Proteomes" id="UP000549250">
    <property type="component" value="Unassembled WGS sequence"/>
</dbReference>
<feature type="transmembrane region" description="Helical" evidence="13">
    <location>
        <begin position="90"/>
        <end position="108"/>
    </location>
</feature>
<keyword evidence="5 15" id="KW-0808">Transferase</keyword>
<evidence type="ECO:0000313" key="15">
    <source>
        <dbReference type="EMBL" id="MBB3102613.1"/>
    </source>
</evidence>
<evidence type="ECO:0000313" key="16">
    <source>
        <dbReference type="Proteomes" id="UP000549250"/>
    </source>
</evidence>
<evidence type="ECO:0000256" key="8">
    <source>
        <dbReference type="ARBA" id="ARBA00022777"/>
    </source>
</evidence>
<keyword evidence="16" id="KW-1185">Reference proteome</keyword>
<dbReference type="CDD" id="cd00075">
    <property type="entry name" value="HATPase"/>
    <property type="match status" value="1"/>
</dbReference>
<dbReference type="SMART" id="SM00388">
    <property type="entry name" value="HisKA"/>
    <property type="match status" value="1"/>
</dbReference>
<evidence type="ECO:0000256" key="1">
    <source>
        <dbReference type="ARBA" id="ARBA00000085"/>
    </source>
</evidence>
<evidence type="ECO:0000256" key="9">
    <source>
        <dbReference type="ARBA" id="ARBA00022840"/>
    </source>
</evidence>
<comment type="catalytic activity">
    <reaction evidence="1">
        <text>ATP + protein L-histidine = ADP + protein N-phospho-L-histidine.</text>
        <dbReference type="EC" id="2.7.13.3"/>
    </reaction>
</comment>
<keyword evidence="10 13" id="KW-1133">Transmembrane helix</keyword>
<evidence type="ECO:0000256" key="10">
    <source>
        <dbReference type="ARBA" id="ARBA00022989"/>
    </source>
</evidence>
<dbReference type="RefSeq" id="WP_183165596.1">
    <property type="nucleotide sequence ID" value="NZ_JACHXI010000003.1"/>
</dbReference>
<dbReference type="Gene3D" id="1.10.287.130">
    <property type="match status" value="1"/>
</dbReference>
<dbReference type="SUPFAM" id="SSF55874">
    <property type="entry name" value="ATPase domain of HSP90 chaperone/DNA topoisomerase II/histidine kinase"/>
    <property type="match status" value="1"/>
</dbReference>
<evidence type="ECO:0000256" key="7">
    <source>
        <dbReference type="ARBA" id="ARBA00022741"/>
    </source>
</evidence>
<dbReference type="PANTHER" id="PTHR45569">
    <property type="entry name" value="SENSOR PROTEIN KDPD"/>
    <property type="match status" value="1"/>
</dbReference>
<evidence type="ECO:0000256" key="5">
    <source>
        <dbReference type="ARBA" id="ARBA00022679"/>
    </source>
</evidence>
<comment type="subcellular location">
    <subcellularLocation>
        <location evidence="2">Membrane</location>
        <topology evidence="2">Multi-pass membrane protein</topology>
    </subcellularLocation>
</comment>
<evidence type="ECO:0000256" key="13">
    <source>
        <dbReference type="SAM" id="Phobius"/>
    </source>
</evidence>
<dbReference type="InterPro" id="IPR003594">
    <property type="entry name" value="HATPase_dom"/>
</dbReference>
<keyword evidence="11" id="KW-0902">Two-component regulatory system</keyword>
<dbReference type="EMBL" id="JACHXI010000003">
    <property type="protein sequence ID" value="MBB3102613.1"/>
    <property type="molecule type" value="Genomic_DNA"/>
</dbReference>
<dbReference type="PRINTS" id="PR00344">
    <property type="entry name" value="BCTRLSENSOR"/>
</dbReference>
<dbReference type="GO" id="GO:0000155">
    <property type="term" value="F:phosphorelay sensor kinase activity"/>
    <property type="evidence" value="ECO:0007669"/>
    <property type="project" value="InterPro"/>
</dbReference>
<gene>
    <name evidence="15" type="ORF">FHR87_000996</name>
</gene>
<feature type="transmembrane region" description="Helical" evidence="13">
    <location>
        <begin position="14"/>
        <end position="35"/>
    </location>
</feature>
<dbReference type="GO" id="GO:0005524">
    <property type="term" value="F:ATP binding"/>
    <property type="evidence" value="ECO:0007669"/>
    <property type="project" value="UniProtKB-KW"/>
</dbReference>
<keyword evidence="7" id="KW-0547">Nucleotide-binding</keyword>
<keyword evidence="8 15" id="KW-0418">Kinase</keyword>
<evidence type="ECO:0000256" key="12">
    <source>
        <dbReference type="ARBA" id="ARBA00023136"/>
    </source>
</evidence>
<evidence type="ECO:0000259" key="14">
    <source>
        <dbReference type="PROSITE" id="PS50109"/>
    </source>
</evidence>
<dbReference type="SMART" id="SM00387">
    <property type="entry name" value="HATPase_c"/>
    <property type="match status" value="1"/>
</dbReference>
<feature type="domain" description="Histidine kinase" evidence="14">
    <location>
        <begin position="283"/>
        <end position="500"/>
    </location>
</feature>
<dbReference type="InterPro" id="IPR003661">
    <property type="entry name" value="HisK_dim/P_dom"/>
</dbReference>
<reference evidence="15 16" key="1">
    <citation type="submission" date="2020-08" db="EMBL/GenBank/DDBJ databases">
        <title>Genomic Encyclopedia of Type Strains, Phase III (KMG-III): the genomes of soil and plant-associated and newly described type strains.</title>
        <authorList>
            <person name="Whitman W."/>
        </authorList>
    </citation>
    <scope>NUCLEOTIDE SEQUENCE [LARGE SCALE GENOMIC DNA]</scope>
    <source>
        <strain evidence="15 16">CECT 4462</strain>
    </source>
</reference>
<dbReference type="GO" id="GO:0005886">
    <property type="term" value="C:plasma membrane"/>
    <property type="evidence" value="ECO:0007669"/>
    <property type="project" value="TreeGrafter"/>
</dbReference>
<dbReference type="InterPro" id="IPR036097">
    <property type="entry name" value="HisK_dim/P_sf"/>
</dbReference>
<dbReference type="InterPro" id="IPR038318">
    <property type="entry name" value="KdpD_sf"/>
</dbReference>
<dbReference type="InterPro" id="IPR025201">
    <property type="entry name" value="KdpD_TM"/>
</dbReference>
<keyword evidence="6 13" id="KW-0812">Transmembrane</keyword>
<evidence type="ECO:0000256" key="11">
    <source>
        <dbReference type="ARBA" id="ARBA00023012"/>
    </source>
</evidence>
<evidence type="ECO:0000256" key="4">
    <source>
        <dbReference type="ARBA" id="ARBA00022553"/>
    </source>
</evidence>
<dbReference type="PROSITE" id="PS50109">
    <property type="entry name" value="HIS_KIN"/>
    <property type="match status" value="1"/>
</dbReference>
<sequence length="512" mass="55925">MESSTEANPKPRHWWPAVAVWLATGLCMSLLDGYLDLANLAILLVLASALVSLSLSPLASLCSSAMAILAFNWAFVSPRGTLVVDLREQVLLLITMLAVSWIVALLMGRQRALAHEARRHAQQADQLRMLGEALRDARAPLEQVDLLGETLEQLTGGPVTLLIPGQDTPANGENRLLRGRASIDQYDGLRLILTTSQAMGPGTGRHEEQNAWFLPMRGRTASFGAALLPVTDEIARSLPLREHAQALCDQMGLALERAHTLYLARTAHAEAQLQGLRNTLLAAIAHDHRTPLATILGAASALLEQNERLSSDQRQRLAATIVDEAQALTRLTDNTLQLARLDSPDLELRMDWESLEEIVGSVLQRVRRRDPERRVQARLAPGLPLLRCNAVLLVQLLDNLLDNALKYSDAGTAVEVQARQENGRLLLAVLDRGPGIAPEWRERVFTAFERGGAPDTAMHRGVGVGLALCRAIARVNGGQLYYRPREGGGACFECSLPLTPLPPHRPHEAPHS</sequence>
<evidence type="ECO:0000256" key="2">
    <source>
        <dbReference type="ARBA" id="ARBA00004141"/>
    </source>
</evidence>
<dbReference type="InterPro" id="IPR052023">
    <property type="entry name" value="Histidine_kinase_KdpD"/>
</dbReference>
<evidence type="ECO:0000256" key="3">
    <source>
        <dbReference type="ARBA" id="ARBA00012438"/>
    </source>
</evidence>
<dbReference type="CDD" id="cd00082">
    <property type="entry name" value="HisKA"/>
    <property type="match status" value="1"/>
</dbReference>
<dbReference type="Pfam" id="PF00512">
    <property type="entry name" value="HisKA"/>
    <property type="match status" value="1"/>
</dbReference>
<evidence type="ECO:0000256" key="6">
    <source>
        <dbReference type="ARBA" id="ARBA00022692"/>
    </source>
</evidence>
<keyword evidence="9" id="KW-0067">ATP-binding</keyword>
<dbReference type="InterPro" id="IPR036890">
    <property type="entry name" value="HATPase_C_sf"/>
</dbReference>
<feature type="transmembrane region" description="Helical" evidence="13">
    <location>
        <begin position="42"/>
        <end position="70"/>
    </location>
</feature>
<dbReference type="InterPro" id="IPR005467">
    <property type="entry name" value="His_kinase_dom"/>
</dbReference>
<dbReference type="SUPFAM" id="SSF47384">
    <property type="entry name" value="Homodimeric domain of signal transducing histidine kinase"/>
    <property type="match status" value="1"/>
</dbReference>
<organism evidence="15 16">
    <name type="scientific">Azomonas macrocytogenes</name>
    <name type="common">Azotobacter macrocytogenes</name>
    <dbReference type="NCBI Taxonomy" id="69962"/>
    <lineage>
        <taxon>Bacteria</taxon>
        <taxon>Pseudomonadati</taxon>
        <taxon>Pseudomonadota</taxon>
        <taxon>Gammaproteobacteria</taxon>
        <taxon>Pseudomonadales</taxon>
        <taxon>Pseudomonadaceae</taxon>
        <taxon>Azomonas</taxon>
    </lineage>
</organism>
<proteinExistence type="predicted"/>
<protein>
    <recommendedName>
        <fullName evidence="3">histidine kinase</fullName>
        <ecNumber evidence="3">2.7.13.3</ecNumber>
    </recommendedName>
</protein>
<dbReference type="Pfam" id="PF13493">
    <property type="entry name" value="DUF4118"/>
    <property type="match status" value="1"/>
</dbReference>
<accession>A0A839T4H0</accession>
<dbReference type="Gene3D" id="1.20.120.620">
    <property type="entry name" value="Backbone structure of the membrane domain of e. Coli histidine kinase receptor kdpd"/>
    <property type="match status" value="1"/>
</dbReference>
<dbReference type="EC" id="2.7.13.3" evidence="3"/>
<keyword evidence="4" id="KW-0597">Phosphoprotein</keyword>
<keyword evidence="12 13" id="KW-0472">Membrane</keyword>
<dbReference type="Pfam" id="PF02518">
    <property type="entry name" value="HATPase_c"/>
    <property type="match status" value="1"/>
</dbReference>